<feature type="transmembrane region" description="Helical" evidence="4">
    <location>
        <begin position="283"/>
        <end position="301"/>
    </location>
</feature>
<evidence type="ECO:0000259" key="5">
    <source>
        <dbReference type="Pfam" id="PF13490"/>
    </source>
</evidence>
<comment type="caution">
    <text evidence="6">The sequence shown here is derived from an EMBL/GenBank/DDBJ whole genome shotgun (WGS) entry which is preliminary data.</text>
</comment>
<feature type="transmembrane region" description="Helical" evidence="4">
    <location>
        <begin position="191"/>
        <end position="209"/>
    </location>
</feature>
<reference evidence="6 7" key="1">
    <citation type="submission" date="2020-03" db="EMBL/GenBank/DDBJ databases">
        <title>Draft genome of Streptomyces sp. ventii, isolated from the Axial Seamount in the Pacific Ocean, and resequencing of the two type strains Streptomyces lonarensis strain NCL 716 and Streptomyces bohaiensis strain 11A07.</title>
        <authorList>
            <person name="Loughran R.M."/>
            <person name="Pfannmuller K.M."/>
            <person name="Wasson B.J."/>
            <person name="Deadmond M.C."/>
            <person name="Paddock B.E."/>
            <person name="Koyack M.J."/>
            <person name="Gallegos D.A."/>
            <person name="Mitchell E.A."/>
            <person name="Ushijima B."/>
            <person name="Saw J.H."/>
            <person name="Mcphail K.L."/>
            <person name="Videau P."/>
        </authorList>
    </citation>
    <scope>NUCLEOTIDE SEQUENCE [LARGE SCALE GENOMIC DNA]</scope>
    <source>
        <strain evidence="6 7">NCL716</strain>
    </source>
</reference>
<name>A0A7X6HXM1_9ACTN</name>
<evidence type="ECO:0000313" key="6">
    <source>
        <dbReference type="EMBL" id="NJQ04721.1"/>
    </source>
</evidence>
<evidence type="ECO:0000256" key="4">
    <source>
        <dbReference type="SAM" id="Phobius"/>
    </source>
</evidence>
<dbReference type="AlphaFoldDB" id="A0A7X6HXM1"/>
<keyword evidence="7" id="KW-1185">Reference proteome</keyword>
<dbReference type="RefSeq" id="WP_167968019.1">
    <property type="nucleotide sequence ID" value="NZ_BHZG01000576.1"/>
</dbReference>
<feature type="transmembrane region" description="Helical" evidence="4">
    <location>
        <begin position="257"/>
        <end position="276"/>
    </location>
</feature>
<evidence type="ECO:0000313" key="7">
    <source>
        <dbReference type="Proteomes" id="UP000578686"/>
    </source>
</evidence>
<dbReference type="InterPro" id="IPR041916">
    <property type="entry name" value="Anti_sigma_zinc_sf"/>
</dbReference>
<evidence type="ECO:0000256" key="3">
    <source>
        <dbReference type="SAM" id="MobiDB-lite"/>
    </source>
</evidence>
<feature type="transmembrane region" description="Helical" evidence="4">
    <location>
        <begin position="230"/>
        <end position="251"/>
    </location>
</feature>
<dbReference type="EMBL" id="JAAVJD010000013">
    <property type="protein sequence ID" value="NJQ04721.1"/>
    <property type="molecule type" value="Genomic_DNA"/>
</dbReference>
<dbReference type="Gene3D" id="1.10.10.1320">
    <property type="entry name" value="Anti-sigma factor, zinc-finger domain"/>
    <property type="match status" value="1"/>
</dbReference>
<evidence type="ECO:0000256" key="1">
    <source>
        <dbReference type="ARBA" id="ARBA00023015"/>
    </source>
</evidence>
<dbReference type="InterPro" id="IPR027383">
    <property type="entry name" value="Znf_put"/>
</dbReference>
<keyword evidence="4" id="KW-0472">Membrane</keyword>
<feature type="region of interest" description="Disordered" evidence="3">
    <location>
        <begin position="1"/>
        <end position="89"/>
    </location>
</feature>
<proteinExistence type="predicted"/>
<feature type="compositionally biased region" description="Low complexity" evidence="3">
    <location>
        <begin position="16"/>
        <end position="29"/>
    </location>
</feature>
<feature type="transmembrane region" description="Helical" evidence="4">
    <location>
        <begin position="155"/>
        <end position="179"/>
    </location>
</feature>
<gene>
    <name evidence="6" type="ORF">HCN56_03775</name>
</gene>
<keyword evidence="4" id="KW-1133">Transmembrane helix</keyword>
<dbReference type="Proteomes" id="UP000578686">
    <property type="component" value="Unassembled WGS sequence"/>
</dbReference>
<keyword evidence="4" id="KW-0812">Transmembrane</keyword>
<protein>
    <submittedName>
        <fullName evidence="6">Zf-HC2 domain-containing protein</fullName>
    </submittedName>
</protein>
<evidence type="ECO:0000256" key="2">
    <source>
        <dbReference type="ARBA" id="ARBA00023163"/>
    </source>
</evidence>
<dbReference type="Pfam" id="PF13490">
    <property type="entry name" value="zf-HC2"/>
    <property type="match status" value="1"/>
</dbReference>
<keyword evidence="1" id="KW-0805">Transcription regulation</keyword>
<accession>A0A7X6HXM1</accession>
<keyword evidence="2" id="KW-0804">Transcription</keyword>
<feature type="transmembrane region" description="Helical" evidence="4">
    <location>
        <begin position="313"/>
        <end position="329"/>
    </location>
</feature>
<organism evidence="6 7">
    <name type="scientific">Streptomyces lonarensis</name>
    <dbReference type="NCBI Taxonomy" id="700599"/>
    <lineage>
        <taxon>Bacteria</taxon>
        <taxon>Bacillati</taxon>
        <taxon>Actinomycetota</taxon>
        <taxon>Actinomycetes</taxon>
        <taxon>Kitasatosporales</taxon>
        <taxon>Streptomycetaceae</taxon>
        <taxon>Streptomyces</taxon>
    </lineage>
</organism>
<feature type="domain" description="Putative zinc-finger" evidence="5">
    <location>
        <begin position="89"/>
        <end position="110"/>
    </location>
</feature>
<sequence length="343" mass="34234">MTGDHPAERLLAAYVSTGGPSPGPSAAGDRAGHGRAGTPPPVGAPRAGVTPDGTTPGGTSRAGVTPDGTTPGGTSRAGTRPGGPEAAPGALTADELWAVEAHLEGCAACRARLAVVVGEHEPAVTALLTAVRLDLEPTLAAVRPAPPRRRRPWPAAWATPAMAPWLVMITVITLAALLLDLLATHTLPIPPLLLVAPALPLLGVAAAWSRGLDPAFELTAVTPRSGLGLLLGRTLAVLLVLFPLLLAGGAITGVGTALWLLPALALTATALGLGSVIGVTRAVVVLGIGWSGAVLVPALALDTAPAVLQPEHFTGWALLLGLGAGVAALRRRAFALPGAGGRR</sequence>
<feature type="compositionally biased region" description="Low complexity" evidence="3">
    <location>
        <begin position="48"/>
        <end position="74"/>
    </location>
</feature>